<name>A0A9D3W325_9ROSI</name>
<dbReference type="OrthoDB" id="981997at2759"/>
<feature type="region of interest" description="Disordered" evidence="1">
    <location>
        <begin position="85"/>
        <end position="116"/>
    </location>
</feature>
<protein>
    <recommendedName>
        <fullName evidence="4">Zinc knuckle CX2CX4HX4C domain-containing protein</fullName>
    </recommendedName>
</protein>
<dbReference type="Proteomes" id="UP000828251">
    <property type="component" value="Unassembled WGS sequence"/>
</dbReference>
<keyword evidence="3" id="KW-1185">Reference proteome</keyword>
<evidence type="ECO:0000256" key="1">
    <source>
        <dbReference type="SAM" id="MobiDB-lite"/>
    </source>
</evidence>
<dbReference type="AlphaFoldDB" id="A0A9D3W325"/>
<feature type="compositionally biased region" description="Polar residues" evidence="1">
    <location>
        <begin position="98"/>
        <end position="112"/>
    </location>
</feature>
<reference evidence="2 3" key="1">
    <citation type="journal article" date="2021" name="Plant Biotechnol. J.">
        <title>Multi-omics assisted identification of the key and species-specific regulatory components of drought-tolerant mechanisms in Gossypium stocksii.</title>
        <authorList>
            <person name="Yu D."/>
            <person name="Ke L."/>
            <person name="Zhang D."/>
            <person name="Wu Y."/>
            <person name="Sun Y."/>
            <person name="Mei J."/>
            <person name="Sun J."/>
            <person name="Sun Y."/>
        </authorList>
    </citation>
    <scope>NUCLEOTIDE SEQUENCE [LARGE SCALE GENOMIC DNA]</scope>
    <source>
        <strain evidence="3">cv. E1</strain>
        <tissue evidence="2">Leaf</tissue>
    </source>
</reference>
<comment type="caution">
    <text evidence="2">The sequence shown here is derived from an EMBL/GenBank/DDBJ whole genome shotgun (WGS) entry which is preliminary data.</text>
</comment>
<organism evidence="2 3">
    <name type="scientific">Gossypium stocksii</name>
    <dbReference type="NCBI Taxonomy" id="47602"/>
    <lineage>
        <taxon>Eukaryota</taxon>
        <taxon>Viridiplantae</taxon>
        <taxon>Streptophyta</taxon>
        <taxon>Embryophyta</taxon>
        <taxon>Tracheophyta</taxon>
        <taxon>Spermatophyta</taxon>
        <taxon>Magnoliopsida</taxon>
        <taxon>eudicotyledons</taxon>
        <taxon>Gunneridae</taxon>
        <taxon>Pentapetalae</taxon>
        <taxon>rosids</taxon>
        <taxon>malvids</taxon>
        <taxon>Malvales</taxon>
        <taxon>Malvaceae</taxon>
        <taxon>Malvoideae</taxon>
        <taxon>Gossypium</taxon>
    </lineage>
</organism>
<evidence type="ECO:0000313" key="2">
    <source>
        <dbReference type="EMBL" id="KAH1107797.1"/>
    </source>
</evidence>
<sequence>MAVFVDLGRPLISKILINGSPQRIEYENLPVVYFKCGCYRHISVNCSIITLPSESVEKGELIDKTTPSLVEAGEGENGPWMLVERRSKRGNTDESKKGNTFNRARNSGSRFHSLTDLDANLMEDDSKKESRRDLKKKGKITSEYQEVLSTDQVKANIPSSSHQQDQYFIHFNPTFEESSLVNVAIKDGVLDAKNHSTVVFKKSNNLDPIREEIGRNTGPADPNLPAKGCASDNFLRAFREYKNHYKPDLLEPRISGVKVDTIIAKLGWDKSHRVEAVGFSGGIWIGWKNFIDLERQLTHKLAKVQHALDLSGSKSLFQKEESIRKELENILYHEEMLWK</sequence>
<proteinExistence type="predicted"/>
<gene>
    <name evidence="2" type="ORF">J1N35_011565</name>
</gene>
<evidence type="ECO:0008006" key="4">
    <source>
        <dbReference type="Google" id="ProtNLM"/>
    </source>
</evidence>
<dbReference type="EMBL" id="JAIQCV010000004">
    <property type="protein sequence ID" value="KAH1107797.1"/>
    <property type="molecule type" value="Genomic_DNA"/>
</dbReference>
<accession>A0A9D3W325</accession>
<evidence type="ECO:0000313" key="3">
    <source>
        <dbReference type="Proteomes" id="UP000828251"/>
    </source>
</evidence>